<dbReference type="InterPro" id="IPR004018">
    <property type="entry name" value="RPEL_repeat"/>
</dbReference>
<dbReference type="PROSITE" id="PS51073">
    <property type="entry name" value="RPEL"/>
    <property type="match status" value="3"/>
</dbReference>
<comment type="subunit">
    <text evidence="5">Binds PPP1CA and actin.</text>
</comment>
<dbReference type="PANTHER" id="PTHR12751">
    <property type="entry name" value="PHOSPHATASE AND ACTIN REGULATOR PHACTR"/>
    <property type="match status" value="1"/>
</dbReference>
<dbReference type="OrthoDB" id="5563016at2759"/>
<feature type="repeat" description="RPEL" evidence="4">
    <location>
        <begin position="412"/>
        <end position="437"/>
    </location>
</feature>
<dbReference type="RefSeq" id="XP_026109798.1">
    <property type="nucleotide sequence ID" value="XM_026254013.1"/>
</dbReference>
<feature type="repeat" description="RPEL" evidence="4">
    <location>
        <begin position="450"/>
        <end position="475"/>
    </location>
</feature>
<keyword evidence="6" id="KW-0175">Coiled coil</keyword>
<name>A0A6P6NMI8_CARAU</name>
<feature type="compositionally biased region" description="Acidic residues" evidence="7">
    <location>
        <begin position="179"/>
        <end position="196"/>
    </location>
</feature>
<evidence type="ECO:0000256" key="7">
    <source>
        <dbReference type="SAM" id="MobiDB-lite"/>
    </source>
</evidence>
<feature type="region of interest" description="Disordered" evidence="7">
    <location>
        <begin position="179"/>
        <end position="244"/>
    </location>
</feature>
<feature type="compositionally biased region" description="Basic and acidic residues" evidence="7">
    <location>
        <begin position="313"/>
        <end position="340"/>
    </location>
</feature>
<evidence type="ECO:0000256" key="6">
    <source>
        <dbReference type="SAM" id="Coils"/>
    </source>
</evidence>
<feature type="region of interest" description="Disordered" evidence="7">
    <location>
        <begin position="313"/>
        <end position="341"/>
    </location>
</feature>
<keyword evidence="8" id="KW-1185">Reference proteome</keyword>
<dbReference type="PANTHER" id="PTHR12751:SF19">
    <property type="entry name" value="PHOSPHATASE AND ACTIN REGULATOR"/>
    <property type="match status" value="1"/>
</dbReference>
<evidence type="ECO:0000256" key="5">
    <source>
        <dbReference type="RuleBase" id="RU301113"/>
    </source>
</evidence>
<evidence type="ECO:0000313" key="9">
    <source>
        <dbReference type="RefSeq" id="XP_026109798.1"/>
    </source>
</evidence>
<dbReference type="AlphaFoldDB" id="A0A6P6NMI8"/>
<proteinExistence type="inferred from homology"/>
<evidence type="ECO:0000256" key="2">
    <source>
        <dbReference type="ARBA" id="ARBA00022737"/>
    </source>
</evidence>
<dbReference type="GeneID" id="113082139"/>
<feature type="coiled-coil region" evidence="6">
    <location>
        <begin position="423"/>
        <end position="450"/>
    </location>
</feature>
<sequence length="515" mass="58593">MLLDRDASSSPSGLTASERDFNILFTALLMASSDGIDKCLLHRGRSQSDPNILSESCIDLSHSADVMEQEKVLRSSCLVSGVHTPPIRRHSKLATLGRIFRPWKWRKKKNEKLKQSSTDVALACGLHSPDLSSHIQGISDAEIRLPGSQGPILSISSMEYLSSEQDIFPTVVDFVEDNETMEEPNSNEEEEEDEEAGPSVNENKDVEEDEDEDDREEDEEDELQEQSPTRGHGNLISQLSTEEDPSKVIIASVPQSNSFLQKELPRVPDGPSPVVLRGPFTNTVGSPHIGSIHPPLTPSCIIEELHRALATKLRQDSIEREPSGDCESRKEAEENKENVRQDNCFTDASGIIYDVDSWNDSVISGTLPRRMRKELLAVKLRNRPSKQELEDKNIFPTRSDQERQEIRQQIEMKLAKRLSQRPAVEELESRNILKQRNDQTEQEERREIKQRLNRKLNQRPTVDELRERKILIRFSDYVEVAKAQDYDRRADKPWTRLSAADKAAIRKELNEFKST</sequence>
<dbReference type="GO" id="GO:0003779">
    <property type="term" value="F:actin binding"/>
    <property type="evidence" value="ECO:0007669"/>
    <property type="project" value="UniProtKB-KW"/>
</dbReference>
<evidence type="ECO:0000256" key="1">
    <source>
        <dbReference type="ARBA" id="ARBA00009795"/>
    </source>
</evidence>
<dbReference type="KEGG" id="caua:113082139"/>
<feature type="repeat" description="RPEL" evidence="4">
    <location>
        <begin position="374"/>
        <end position="399"/>
    </location>
</feature>
<comment type="similarity">
    <text evidence="1 5">Belongs to the phosphatase and actin regulator family.</text>
</comment>
<evidence type="ECO:0000256" key="4">
    <source>
        <dbReference type="PROSITE-ProRule" id="PRU00401"/>
    </source>
</evidence>
<protein>
    <recommendedName>
        <fullName evidence="5">Phosphatase and actin regulator</fullName>
    </recommendedName>
</protein>
<feature type="compositionally biased region" description="Acidic residues" evidence="7">
    <location>
        <begin position="205"/>
        <end position="224"/>
    </location>
</feature>
<dbReference type="GO" id="GO:0004864">
    <property type="term" value="F:protein phosphatase inhibitor activity"/>
    <property type="evidence" value="ECO:0007669"/>
    <property type="project" value="UniProtKB-UniRule"/>
</dbReference>
<feature type="compositionally biased region" description="Polar residues" evidence="7">
    <location>
        <begin position="225"/>
        <end position="240"/>
    </location>
</feature>
<dbReference type="Pfam" id="PF02755">
    <property type="entry name" value="RPEL"/>
    <property type="match status" value="2"/>
</dbReference>
<organism evidence="8 9">
    <name type="scientific">Carassius auratus</name>
    <name type="common">Goldfish</name>
    <dbReference type="NCBI Taxonomy" id="7957"/>
    <lineage>
        <taxon>Eukaryota</taxon>
        <taxon>Metazoa</taxon>
        <taxon>Chordata</taxon>
        <taxon>Craniata</taxon>
        <taxon>Vertebrata</taxon>
        <taxon>Euteleostomi</taxon>
        <taxon>Actinopterygii</taxon>
        <taxon>Neopterygii</taxon>
        <taxon>Teleostei</taxon>
        <taxon>Ostariophysi</taxon>
        <taxon>Cypriniformes</taxon>
        <taxon>Cyprinidae</taxon>
        <taxon>Cyprininae</taxon>
        <taxon>Carassius</taxon>
    </lineage>
</organism>
<dbReference type="Proteomes" id="UP000515129">
    <property type="component" value="Unplaced"/>
</dbReference>
<reference evidence="9" key="1">
    <citation type="submission" date="2025-08" db="UniProtKB">
        <authorList>
            <consortium name="RefSeq"/>
        </authorList>
    </citation>
    <scope>IDENTIFICATION</scope>
    <source>
        <strain evidence="9">Wakin</strain>
        <tissue evidence="9">Muscle</tissue>
    </source>
</reference>
<dbReference type="GO" id="GO:0030036">
    <property type="term" value="P:actin cytoskeleton organization"/>
    <property type="evidence" value="ECO:0007669"/>
    <property type="project" value="TreeGrafter"/>
</dbReference>
<dbReference type="SMART" id="SM00707">
    <property type="entry name" value="RPEL"/>
    <property type="match status" value="3"/>
</dbReference>
<dbReference type="Gene3D" id="6.10.140.2130">
    <property type="match status" value="3"/>
</dbReference>
<accession>A0A6P6NMI8</accession>
<keyword evidence="3 5" id="KW-0009">Actin-binding</keyword>
<evidence type="ECO:0000256" key="3">
    <source>
        <dbReference type="ARBA" id="ARBA00023203"/>
    </source>
</evidence>
<evidence type="ECO:0000313" key="8">
    <source>
        <dbReference type="Proteomes" id="UP000515129"/>
    </source>
</evidence>
<keyword evidence="2 5" id="KW-0677">Repeat</keyword>
<gene>
    <name evidence="9" type="primary">LOC113082139</name>
</gene>